<comment type="caution">
    <text evidence="1">The sequence shown here is derived from an EMBL/GenBank/DDBJ whole genome shotgun (WGS) entry which is preliminary data.</text>
</comment>
<dbReference type="EMBL" id="BGZK01000353">
    <property type="protein sequence ID" value="GBP38742.1"/>
    <property type="molecule type" value="Genomic_DNA"/>
</dbReference>
<accession>A0A4C1VK18</accession>
<evidence type="ECO:0000313" key="1">
    <source>
        <dbReference type="EMBL" id="GBP38742.1"/>
    </source>
</evidence>
<sequence>MSGLRMSIDDFCSWRGVVLRRAASCCDQMRPSPTPGDLSEDGDGDKIDTYNKISTGRYLYIIDIKKKLIWEQLIHIGLAWRTLIHECEDTSSSGLMPNILTQ</sequence>
<protein>
    <submittedName>
        <fullName evidence="1">Uncharacterized protein</fullName>
    </submittedName>
</protein>
<keyword evidence="2" id="KW-1185">Reference proteome</keyword>
<dbReference type="Proteomes" id="UP000299102">
    <property type="component" value="Unassembled WGS sequence"/>
</dbReference>
<proteinExistence type="predicted"/>
<dbReference type="AlphaFoldDB" id="A0A4C1VK18"/>
<name>A0A4C1VK18_EUMVA</name>
<reference evidence="1 2" key="1">
    <citation type="journal article" date="2019" name="Commun. Biol.">
        <title>The bagworm genome reveals a unique fibroin gene that provides high tensile strength.</title>
        <authorList>
            <person name="Kono N."/>
            <person name="Nakamura H."/>
            <person name="Ohtoshi R."/>
            <person name="Tomita M."/>
            <person name="Numata K."/>
            <person name="Arakawa K."/>
        </authorList>
    </citation>
    <scope>NUCLEOTIDE SEQUENCE [LARGE SCALE GENOMIC DNA]</scope>
</reference>
<gene>
    <name evidence="1" type="ORF">EVAR_22391_1</name>
</gene>
<organism evidence="1 2">
    <name type="scientific">Eumeta variegata</name>
    <name type="common">Bagworm moth</name>
    <name type="synonym">Eumeta japonica</name>
    <dbReference type="NCBI Taxonomy" id="151549"/>
    <lineage>
        <taxon>Eukaryota</taxon>
        <taxon>Metazoa</taxon>
        <taxon>Ecdysozoa</taxon>
        <taxon>Arthropoda</taxon>
        <taxon>Hexapoda</taxon>
        <taxon>Insecta</taxon>
        <taxon>Pterygota</taxon>
        <taxon>Neoptera</taxon>
        <taxon>Endopterygota</taxon>
        <taxon>Lepidoptera</taxon>
        <taxon>Glossata</taxon>
        <taxon>Ditrysia</taxon>
        <taxon>Tineoidea</taxon>
        <taxon>Psychidae</taxon>
        <taxon>Oiketicinae</taxon>
        <taxon>Eumeta</taxon>
    </lineage>
</organism>
<evidence type="ECO:0000313" key="2">
    <source>
        <dbReference type="Proteomes" id="UP000299102"/>
    </source>
</evidence>